<keyword evidence="23" id="KW-1185">Reference proteome</keyword>
<keyword evidence="17" id="KW-1015">Disulfide bond</keyword>
<dbReference type="GO" id="GO:0005634">
    <property type="term" value="C:nucleus"/>
    <property type="evidence" value="ECO:0007669"/>
    <property type="project" value="InterPro"/>
</dbReference>
<dbReference type="Pfam" id="PF00362">
    <property type="entry name" value="Integrin_beta"/>
    <property type="match status" value="1"/>
</dbReference>
<evidence type="ECO:0000256" key="13">
    <source>
        <dbReference type="ARBA" id="ARBA00022889"/>
    </source>
</evidence>
<dbReference type="FunFam" id="2.10.25.10:FF:000036">
    <property type="entry name" value="Integrin beta"/>
    <property type="match status" value="1"/>
</dbReference>
<dbReference type="GO" id="GO:0007229">
    <property type="term" value="P:integrin-mediated signaling pathway"/>
    <property type="evidence" value="ECO:0007669"/>
    <property type="project" value="UniProtKB-KW"/>
</dbReference>
<dbReference type="EMBL" id="JAROKS010000015">
    <property type="protein sequence ID" value="KAK1796607.1"/>
    <property type="molecule type" value="Genomic_DNA"/>
</dbReference>
<dbReference type="GO" id="GO:0005886">
    <property type="term" value="C:plasma membrane"/>
    <property type="evidence" value="ECO:0007669"/>
    <property type="project" value="UniProtKB-SubCell"/>
</dbReference>
<dbReference type="InterPro" id="IPR040622">
    <property type="entry name" value="EGF_integrin_1"/>
</dbReference>
<dbReference type="SUPFAM" id="SSF57196">
    <property type="entry name" value="EGF/Laminin"/>
    <property type="match status" value="1"/>
</dbReference>
<evidence type="ECO:0000256" key="14">
    <source>
        <dbReference type="ARBA" id="ARBA00022989"/>
    </source>
</evidence>
<dbReference type="GO" id="GO:0006508">
    <property type="term" value="P:proteolysis"/>
    <property type="evidence" value="ECO:0007669"/>
    <property type="project" value="InterPro"/>
</dbReference>
<dbReference type="Pfam" id="PF23105">
    <property type="entry name" value="EGF_integrin"/>
    <property type="match status" value="1"/>
</dbReference>
<evidence type="ECO:0000256" key="17">
    <source>
        <dbReference type="ARBA" id="ARBA00023157"/>
    </source>
</evidence>
<feature type="compositionally biased region" description="Polar residues" evidence="19">
    <location>
        <begin position="2122"/>
        <end position="2134"/>
    </location>
</feature>
<feature type="compositionally biased region" description="Basic and acidic residues" evidence="19">
    <location>
        <begin position="1940"/>
        <end position="1951"/>
    </location>
</feature>
<dbReference type="GO" id="GO:0005737">
    <property type="term" value="C:cytoplasm"/>
    <property type="evidence" value="ECO:0007669"/>
    <property type="project" value="TreeGrafter"/>
</dbReference>
<feature type="compositionally biased region" description="Basic residues" evidence="19">
    <location>
        <begin position="2146"/>
        <end position="2156"/>
    </location>
</feature>
<keyword evidence="16 20" id="KW-0472">Membrane</keyword>
<dbReference type="InterPro" id="IPR057073">
    <property type="entry name" value="EGF_integrin_2"/>
</dbReference>
<feature type="compositionally biased region" description="Polar residues" evidence="19">
    <location>
        <begin position="2045"/>
        <end position="2054"/>
    </location>
</feature>
<feature type="region of interest" description="Disordered" evidence="19">
    <location>
        <begin position="1659"/>
        <end position="1686"/>
    </location>
</feature>
<dbReference type="EC" id="3.4.22.49" evidence="4"/>
<dbReference type="Pfam" id="PF18372">
    <property type="entry name" value="I-EGF_1"/>
    <property type="match status" value="1"/>
</dbReference>
<feature type="non-terminal residue" evidence="22">
    <location>
        <position position="2723"/>
    </location>
</feature>
<feature type="compositionally biased region" description="Basic and acidic residues" evidence="19">
    <location>
        <begin position="2157"/>
        <end position="2171"/>
    </location>
</feature>
<keyword evidence="13" id="KW-0130">Cell adhesion</keyword>
<name>A0AAD9DZ66_9TELE</name>
<feature type="transmembrane region" description="Helical" evidence="20">
    <location>
        <begin position="687"/>
        <end position="705"/>
    </location>
</feature>
<evidence type="ECO:0000256" key="15">
    <source>
        <dbReference type="ARBA" id="ARBA00023037"/>
    </source>
</evidence>
<dbReference type="Gene3D" id="2.60.40.1510">
    <property type="entry name" value="ntegrin, alpha v. Chain A, domain 3"/>
    <property type="match status" value="1"/>
</dbReference>
<keyword evidence="7 20" id="KW-0812">Transmembrane</keyword>
<dbReference type="Gene3D" id="2.10.25.10">
    <property type="entry name" value="Laminin"/>
    <property type="match status" value="4"/>
</dbReference>
<dbReference type="PROSITE" id="PS00243">
    <property type="entry name" value="I_EGF_1"/>
    <property type="match status" value="2"/>
</dbReference>
<keyword evidence="10" id="KW-0378">Hydrolase</keyword>
<evidence type="ECO:0000256" key="12">
    <source>
        <dbReference type="ARBA" id="ARBA00022842"/>
    </source>
</evidence>
<comment type="subcellular location">
    <subcellularLocation>
        <location evidence="2">Cell membrane</location>
        <topology evidence="2">Single-pass type I membrane protein</topology>
    </subcellularLocation>
</comment>
<dbReference type="GO" id="GO:0051307">
    <property type="term" value="P:meiotic chromosome separation"/>
    <property type="evidence" value="ECO:0007669"/>
    <property type="project" value="TreeGrafter"/>
</dbReference>
<evidence type="ECO:0000256" key="18">
    <source>
        <dbReference type="ARBA" id="ARBA00023180"/>
    </source>
</evidence>
<evidence type="ECO:0000256" key="10">
    <source>
        <dbReference type="ARBA" id="ARBA00022801"/>
    </source>
</evidence>
<keyword evidence="5" id="KW-1003">Cell membrane</keyword>
<dbReference type="Gene3D" id="1.20.5.100">
    <property type="entry name" value="Cytochrome c1, transmembrane anchor, C-terminal"/>
    <property type="match status" value="1"/>
</dbReference>
<evidence type="ECO:0000256" key="3">
    <source>
        <dbReference type="ARBA" id="ARBA00007449"/>
    </source>
</evidence>
<gene>
    <name evidence="22" type="ORF">P4O66_009646</name>
</gene>
<reference evidence="22" key="1">
    <citation type="submission" date="2023-03" db="EMBL/GenBank/DDBJ databases">
        <title>Electrophorus voltai genome.</title>
        <authorList>
            <person name="Bian C."/>
        </authorList>
    </citation>
    <scope>NUCLEOTIDE SEQUENCE</scope>
    <source>
        <strain evidence="22">CB-2022</strain>
        <tissue evidence="22">Muscle</tissue>
    </source>
</reference>
<evidence type="ECO:0000256" key="16">
    <source>
        <dbReference type="ARBA" id="ARBA00023136"/>
    </source>
</evidence>
<evidence type="ECO:0000256" key="9">
    <source>
        <dbReference type="ARBA" id="ARBA00022737"/>
    </source>
</evidence>
<keyword evidence="18" id="KW-0325">Glycoprotein</keyword>
<dbReference type="Proteomes" id="UP001239994">
    <property type="component" value="Unassembled WGS sequence"/>
</dbReference>
<dbReference type="InterPro" id="IPR005314">
    <property type="entry name" value="Peptidase_C50"/>
</dbReference>
<evidence type="ECO:0000313" key="23">
    <source>
        <dbReference type="Proteomes" id="UP001239994"/>
    </source>
</evidence>
<feature type="region of interest" description="Disordered" evidence="19">
    <location>
        <begin position="2018"/>
        <end position="2179"/>
    </location>
</feature>
<protein>
    <recommendedName>
        <fullName evidence="4">separase</fullName>
        <ecNumber evidence="4">3.4.22.49</ecNumber>
    </recommendedName>
</protein>
<proteinExistence type="inferred from homology"/>
<feature type="region of interest" description="Disordered" evidence="19">
    <location>
        <begin position="1895"/>
        <end position="1968"/>
    </location>
</feature>
<dbReference type="FunFam" id="3.40.50.410:FF:000002">
    <property type="entry name" value="Integrin beta"/>
    <property type="match status" value="1"/>
</dbReference>
<evidence type="ECO:0000256" key="4">
    <source>
        <dbReference type="ARBA" id="ARBA00012489"/>
    </source>
</evidence>
<feature type="transmembrane region" description="Helical" evidence="20">
    <location>
        <begin position="643"/>
        <end position="666"/>
    </location>
</feature>
<dbReference type="Gene3D" id="3.40.50.410">
    <property type="entry name" value="von Willebrand factor, type A domain"/>
    <property type="match status" value="1"/>
</dbReference>
<evidence type="ECO:0000256" key="6">
    <source>
        <dbReference type="ARBA" id="ARBA00022536"/>
    </source>
</evidence>
<dbReference type="GO" id="GO:0005813">
    <property type="term" value="C:centrosome"/>
    <property type="evidence" value="ECO:0007669"/>
    <property type="project" value="TreeGrafter"/>
</dbReference>
<comment type="catalytic activity">
    <reaction evidence="1">
        <text>All bonds known to be hydrolyzed by this endopeptidase have arginine in P1 and an acidic residue in P4. P6 is often occupied by an acidic residue or by a hydroxy-amino-acid residue, the phosphorylation of which enhances cleavage.</text>
        <dbReference type="EC" id="3.4.22.49"/>
    </reaction>
</comment>
<evidence type="ECO:0000313" key="22">
    <source>
        <dbReference type="EMBL" id="KAK1796607.1"/>
    </source>
</evidence>
<keyword evidence="9" id="KW-0677">Repeat</keyword>
<evidence type="ECO:0000256" key="2">
    <source>
        <dbReference type="ARBA" id="ARBA00004251"/>
    </source>
</evidence>
<comment type="caution">
    <text evidence="22">The sequence shown here is derived from an EMBL/GenBank/DDBJ whole genome shotgun (WGS) entry which is preliminary data.</text>
</comment>
<keyword evidence="12" id="KW-0460">Magnesium</keyword>
<dbReference type="PANTHER" id="PTHR12792:SF0">
    <property type="entry name" value="SEPARIN"/>
    <property type="match status" value="1"/>
</dbReference>
<dbReference type="SUPFAM" id="SSF69179">
    <property type="entry name" value="Integrin domains"/>
    <property type="match status" value="1"/>
</dbReference>
<evidence type="ECO:0000256" key="11">
    <source>
        <dbReference type="ARBA" id="ARBA00022829"/>
    </source>
</evidence>
<evidence type="ECO:0000256" key="20">
    <source>
        <dbReference type="SAM" id="Phobius"/>
    </source>
</evidence>
<dbReference type="InterPro" id="IPR036465">
    <property type="entry name" value="vWFA_dom_sf"/>
</dbReference>
<keyword evidence="15" id="KW-0401">Integrin</keyword>
<dbReference type="GO" id="GO:0072686">
    <property type="term" value="C:mitotic spindle"/>
    <property type="evidence" value="ECO:0007669"/>
    <property type="project" value="TreeGrafter"/>
</dbReference>
<evidence type="ECO:0000256" key="8">
    <source>
        <dbReference type="ARBA" id="ARBA00022729"/>
    </source>
</evidence>
<accession>A0AAD9DZ66</accession>
<sequence length="2723" mass="299705">MQAFLKPEESDERRCDSPKSLIDRNCAKSNVIDPRAETISMKDNQLNNDLENVVQLRPQSIKVKLRVGVPHEFKVEFKRAEGYPIDLYYLMDLSYSMKDDLERIKNLGQDILDTLQKVTQTVRIGFGSFVDKEKLPYVSQVGPRRRNPCPNRIDTCQPAFTFQNVLPLTNNAQEFKREVSKQKISGNLDSPEAGLDAIMQATVCQKEIKWGNVTRILVYTSDDTFHMAGDGRLAGLFQPHDGQCHLKEDGSYDGTAFDYPSVGQLSRILQGNNIQLIFAVTEKSIPAYQALSALIPQSVVGVLKDDSSNVVQLISEAYWNLSSTLLLEQDRTPPGLRVSYMSDCKDGASRNWQQRGECSGIGVNKQVDFTVRLKASECLKEPETLKIQMQGISEVLKVTVETLCDCKCGAAEENSQHCGGNGTLSCGVCSCNEGYLGQKCECKSNTDSNNDMACRQDNSSQVCSGHGSCKCGQCVCIGHFYGKFCQCDDSSCERHDNEMCNGRGSCKCGKCVCNDDYRGSACQCPTNTDMCHMKNEVFCSGQGECKCNRCVCKEGFMGEDCSLITDPCPKYQSCVKCAVEARLQKESFDICSEECGLVELSWLDGCHELQCVYSDVNYDVTLKQTGILITYANCTSTIDKTTVIIGTSVSLIILIGVVIIIVYRVLMELYDRREYQNFLKAQQEADWNMAWLFLTLLSFVEKHVVDGLGQWGRTVCDRIIRACNQRLGAGALELEHLECLVDLVELAVRGYGLITEPRTQGCPFYLEKIIFHILQKLVTQGAHGPASRLGEIMYVKLQGSSTEAEDFRVLVRNCFAVLWNSLLLSGSCGSRASSLPPRERLHWQLQALLFRLLEDTATPPSSLSKVPLFVEEAVGEYAQACGGLSQDDGVFLLSELRACFLGPSLGEHAIGDSKLPLPLLAVRCQVVLKMCRLLCKSRLWAEATLLMDSALEMARRISDVLCPPLGLISRAVQLHCALSSGEECSKIFTDCARVLRGLPAALGDAGCIILEACQLVLWATEMGQAKGMGGTSLLACFSFLEEYQELLLKQQQSSFSQQLQYSLCFSLYQGFMSTYDSLRSSQVNRCFMLVVHCSRRAAQLERALDWVVRWIQVLGVRVLDHLAEPVSLWVKTKCDAARAGEEDARLRTLRDGLGASPVDEEVMVCLLEEELRIYKEQAGDTAQERYNTLCDLLDICHEDSTHTLRRASYLCEMAQVVCYQDFSQQTDCTAVDFTHEALRLLEEEPETADNADRLKDEKAHASLWLFICTLEAHLQEALDIEKRLRAVQEGSKCGGSLEPVPTNDLDYEDKQKLQESQLVYDGLRFNLAEHNKHCEPLDRCLSLWEALLKEGSMPAVRDPKSTASSILLMAALYSLMAKPLRALQSYQLAATLLQLLGDGQNSASALCHSAKLLLDLGSPQLAQLQLEQAEQSLAGEADSEGITIMSVTTRLLRAHLCYSLGEVEHGLSSLCDVLKETAQHHSKSWYMLKARALQTASIYLSLETSTLPPNLRQTIVQHGVKTPDTAQYEALKLLCSLVMMLLGNGFYGAPGHNVDTRFVDQGDSVLFKWLLLSEVLLCSERVVCVRSSAGAAHEAKAQCLEALKLATKLHTFTHCADMLVMKAELELMKGASEVSALDLEQVRNLLDLCTDLGDQQQQKSELKIKPRKGRPAAQTSATLAPEDEEEDLRGLLSCRALGREPVEALSELGQEASPPLKPKRQRMLACLTHGEGCSCACCSEPSLGRVAVRWALAQAHLHDESPNSHRLRYFAKLRCRSITVKLRVHLATLLSTKGLAGPTPSLLKAELGRAHLGSVLMQLRCGAEEKGKAAALWEEIEAGLEAVEPKGAMYPELAPLRAALLRAKAEACLLALAGKRQCSSDDLFSSVWGWTPPLTTAAPKVKKQSKPRTEQTHPKCSSNDKLLPAVGTSAKNLPDGNRVASKEHSTKKTKEVSAASSKKAKDSVPKISNAKHGMEFKTPRATRTPRPKSTSLVTPALLAGDLSAFDFTSEVPDISTPIPVSKAMPGSRRPARTKVASKGSFQVFKDSSPQQENTIDVPAAPKRTKRSRFKVDFSDESDGETAPPAVMESETKGSVSCKTRSAPKPACKVSEEAVAPRRTRVSKQSTALCTSGPSSEDETSVSTQTRSRRQRPRRGPSSKDLDQPERMRMIKEDEDEDGLDVSLEDLQESETLSGSPTGGPVADFEVLRRDLGADLSRDHVNELRSSVQPGLGMHTPLPHTHVAPGELSLDVVKSLLSSSWLLLHHFPSPSLYPHVCSLLVQLLGLSDPITTAMLHAQSLGVSTRHQMTRHLANRLRKLKKSGGDIATSLSALSLEESSTQSQAKTLTALESIYSFTSTQPTQFPQTHCQEFTRQLGDLPAGVTVCLLSLVGVCPGEVGNTILLTRLECDSAPITIRIPTAHTHCSMAALLEEMEAVLQGQKQVSGVADKVQWWEGRKALDTRVQKLIDKMEEALGVWRALLLPLTSDPELLVQLKCLEPLLTGTKITVDMLKMVLSAAPLLALSDLQSLAKGVCLLEGDFLKVLQKGVSELRGREEPKGHTVLILDKYLQRLPWENIPCLKPRSVTRMPSLHSVLGHSHLQEVDPDSVQSCGVDPKQVYFVLNPDRNLPETEKRFRDWFTSEPAWQGVCGAPPDPDQLQEAVSTKDLYIYVGHGAGVRFLDAQRLQRGRVRAVVLLFGCSSAALSMQGCLEGNGIVLSYLIAG</sequence>
<evidence type="ECO:0000256" key="5">
    <source>
        <dbReference type="ARBA" id="ARBA00022475"/>
    </source>
</evidence>
<dbReference type="PROSITE" id="PS51700">
    <property type="entry name" value="SEPARIN"/>
    <property type="match status" value="1"/>
</dbReference>
<keyword evidence="11" id="KW-0159">Chromosome partition</keyword>
<dbReference type="InterPro" id="IPR002369">
    <property type="entry name" value="Integrin_bsu_VWA"/>
</dbReference>
<keyword evidence="8" id="KW-0732">Signal</keyword>
<dbReference type="SMART" id="SM00187">
    <property type="entry name" value="INB"/>
    <property type="match status" value="1"/>
</dbReference>
<dbReference type="SUPFAM" id="SSF53300">
    <property type="entry name" value="vWA-like"/>
    <property type="match status" value="1"/>
</dbReference>
<dbReference type="GO" id="GO:0007155">
    <property type="term" value="P:cell adhesion"/>
    <property type="evidence" value="ECO:0007669"/>
    <property type="project" value="UniProtKB-KW"/>
</dbReference>
<dbReference type="PRINTS" id="PR01186">
    <property type="entry name" value="INTEGRINB"/>
</dbReference>
<evidence type="ECO:0000256" key="7">
    <source>
        <dbReference type="ARBA" id="ARBA00022692"/>
    </source>
</evidence>
<evidence type="ECO:0000256" key="1">
    <source>
        <dbReference type="ARBA" id="ARBA00000451"/>
    </source>
</evidence>
<keyword evidence="14 20" id="KW-1133">Transmembrane helix</keyword>
<evidence type="ECO:0000259" key="21">
    <source>
        <dbReference type="PROSITE" id="PS51700"/>
    </source>
</evidence>
<feature type="domain" description="Peptidase C50" evidence="21">
    <location>
        <begin position="2615"/>
        <end position="2710"/>
    </location>
</feature>
<dbReference type="Pfam" id="PF03568">
    <property type="entry name" value="Separin_C"/>
    <property type="match status" value="2"/>
</dbReference>
<comment type="similarity">
    <text evidence="3">Belongs to the integrin beta chain family.</text>
</comment>
<dbReference type="InterPro" id="IPR015812">
    <property type="entry name" value="Integrin_bsu"/>
</dbReference>
<dbReference type="InterPro" id="IPR030397">
    <property type="entry name" value="SEPARIN_core_dom"/>
</dbReference>
<dbReference type="InterPro" id="IPR032695">
    <property type="entry name" value="Integrin_dom_sf"/>
</dbReference>
<dbReference type="PROSITE" id="PS52047">
    <property type="entry name" value="I_EGF_2"/>
    <property type="match status" value="3"/>
</dbReference>
<dbReference type="GO" id="GO:0004197">
    <property type="term" value="F:cysteine-type endopeptidase activity"/>
    <property type="evidence" value="ECO:0007669"/>
    <property type="project" value="InterPro"/>
</dbReference>
<evidence type="ECO:0000256" key="19">
    <source>
        <dbReference type="SAM" id="MobiDB-lite"/>
    </source>
</evidence>
<dbReference type="InterPro" id="IPR057243">
    <property type="entry name" value="Integrin_I-EGF_CS"/>
</dbReference>
<keyword evidence="6" id="KW-0245">EGF-like domain</keyword>
<dbReference type="PANTHER" id="PTHR12792">
    <property type="entry name" value="EXTRA SPINDLE POLES 1-RELATED"/>
    <property type="match status" value="1"/>
</dbReference>
<organism evidence="22 23">
    <name type="scientific">Electrophorus voltai</name>
    <dbReference type="NCBI Taxonomy" id="2609070"/>
    <lineage>
        <taxon>Eukaryota</taxon>
        <taxon>Metazoa</taxon>
        <taxon>Chordata</taxon>
        <taxon>Craniata</taxon>
        <taxon>Vertebrata</taxon>
        <taxon>Euteleostomi</taxon>
        <taxon>Actinopterygii</taxon>
        <taxon>Neopterygii</taxon>
        <taxon>Teleostei</taxon>
        <taxon>Ostariophysi</taxon>
        <taxon>Gymnotiformes</taxon>
        <taxon>Gymnotoidei</taxon>
        <taxon>Gymnotidae</taxon>
        <taxon>Electrophorus</taxon>
    </lineage>
</organism>